<dbReference type="AlphaFoldDB" id="A0A562B3J0"/>
<feature type="signal peptide" evidence="2">
    <location>
        <begin position="1"/>
        <end position="33"/>
    </location>
</feature>
<proteinExistence type="predicted"/>
<sequence length="183" mass="19349">MPLSRGEHLRAACVARCLVWSALFVVPALPAMAQSDAGAASAVPPAPPTVPQTAPPTASTPAVAPAPPTASSATGREPVIRTIGAISYVCGGVGEDEQQHMKARRNYFNLALLFTQGTRGEYLSDVDVRLMRDGHDVARFRADGPLCLIKAPEGGYNVHATFNGQPRSVTIRTGSTESTQVRW</sequence>
<dbReference type="EMBL" id="VLJN01000056">
    <property type="protein sequence ID" value="TWG79644.1"/>
    <property type="molecule type" value="Genomic_DNA"/>
</dbReference>
<evidence type="ECO:0000313" key="3">
    <source>
        <dbReference type="EMBL" id="TWG79644.1"/>
    </source>
</evidence>
<keyword evidence="4" id="KW-1185">Reference proteome</keyword>
<accession>A0A562B3J0</accession>
<feature type="compositionally biased region" description="Pro residues" evidence="1">
    <location>
        <begin position="44"/>
        <end position="54"/>
    </location>
</feature>
<feature type="region of interest" description="Disordered" evidence="1">
    <location>
        <begin position="38"/>
        <end position="76"/>
    </location>
</feature>
<evidence type="ECO:0000313" key="4">
    <source>
        <dbReference type="Proteomes" id="UP000318141"/>
    </source>
</evidence>
<feature type="compositionally biased region" description="Low complexity" evidence="1">
    <location>
        <begin position="55"/>
        <end position="74"/>
    </location>
</feature>
<keyword evidence="2" id="KW-0732">Signal</keyword>
<name>A0A562B3J0_9BURK</name>
<evidence type="ECO:0000256" key="1">
    <source>
        <dbReference type="SAM" id="MobiDB-lite"/>
    </source>
</evidence>
<protein>
    <submittedName>
        <fullName evidence="3">Uncharacterized protein</fullName>
    </submittedName>
</protein>
<feature type="chain" id="PRO_5021963128" evidence="2">
    <location>
        <begin position="34"/>
        <end position="183"/>
    </location>
</feature>
<comment type="caution">
    <text evidence="3">The sequence shown here is derived from an EMBL/GenBank/DDBJ whole genome shotgun (WGS) entry which is preliminary data.</text>
</comment>
<dbReference type="Proteomes" id="UP000318141">
    <property type="component" value="Unassembled WGS sequence"/>
</dbReference>
<evidence type="ECO:0000256" key="2">
    <source>
        <dbReference type="SAM" id="SignalP"/>
    </source>
</evidence>
<reference evidence="3 4" key="1">
    <citation type="submission" date="2019-07" db="EMBL/GenBank/DDBJ databases">
        <title>Genome sequencing of lignin-degrading bacterial isolates.</title>
        <authorList>
            <person name="Gladden J."/>
        </authorList>
    </citation>
    <scope>NUCLEOTIDE SEQUENCE [LARGE SCALE GENOMIC DNA]</scope>
    <source>
        <strain evidence="3 4">J11</strain>
    </source>
</reference>
<organism evidence="3 4">
    <name type="scientific">Cupriavidus gilardii J11</name>
    <dbReference type="NCBI Taxonomy" id="936133"/>
    <lineage>
        <taxon>Bacteria</taxon>
        <taxon>Pseudomonadati</taxon>
        <taxon>Pseudomonadota</taxon>
        <taxon>Betaproteobacteria</taxon>
        <taxon>Burkholderiales</taxon>
        <taxon>Burkholderiaceae</taxon>
        <taxon>Cupriavidus</taxon>
    </lineage>
</organism>
<gene>
    <name evidence="3" type="ORF">L602_000600000440</name>
</gene>